<reference evidence="2" key="1">
    <citation type="journal article" date="2020" name="Stud. Mycol.">
        <title>101 Dothideomycetes genomes: a test case for predicting lifestyles and emergence of pathogens.</title>
        <authorList>
            <person name="Haridas S."/>
            <person name="Albert R."/>
            <person name="Binder M."/>
            <person name="Bloem J."/>
            <person name="Labutti K."/>
            <person name="Salamov A."/>
            <person name="Andreopoulos B."/>
            <person name="Baker S."/>
            <person name="Barry K."/>
            <person name="Bills G."/>
            <person name="Bluhm B."/>
            <person name="Cannon C."/>
            <person name="Castanera R."/>
            <person name="Culley D."/>
            <person name="Daum C."/>
            <person name="Ezra D."/>
            <person name="Gonzalez J."/>
            <person name="Henrissat B."/>
            <person name="Kuo A."/>
            <person name="Liang C."/>
            <person name="Lipzen A."/>
            <person name="Lutzoni F."/>
            <person name="Magnuson J."/>
            <person name="Mondo S."/>
            <person name="Nolan M."/>
            <person name="Ohm R."/>
            <person name="Pangilinan J."/>
            <person name="Park H.-J."/>
            <person name="Ramirez L."/>
            <person name="Alfaro M."/>
            <person name="Sun H."/>
            <person name="Tritt A."/>
            <person name="Yoshinaga Y."/>
            <person name="Zwiers L.-H."/>
            <person name="Turgeon B."/>
            <person name="Goodwin S."/>
            <person name="Spatafora J."/>
            <person name="Crous P."/>
            <person name="Grigoriev I."/>
        </authorList>
    </citation>
    <scope>NUCLEOTIDE SEQUENCE</scope>
    <source>
        <strain evidence="2">CBS 116435</strain>
    </source>
</reference>
<evidence type="ECO:0000256" key="1">
    <source>
        <dbReference type="SAM" id="MobiDB-lite"/>
    </source>
</evidence>
<dbReference type="EMBL" id="MU003879">
    <property type="protein sequence ID" value="KAF2716353.1"/>
    <property type="molecule type" value="Genomic_DNA"/>
</dbReference>
<name>A0A9P4UK42_9PEZI</name>
<feature type="region of interest" description="Disordered" evidence="1">
    <location>
        <begin position="22"/>
        <end position="54"/>
    </location>
</feature>
<dbReference type="Proteomes" id="UP000799441">
    <property type="component" value="Unassembled WGS sequence"/>
</dbReference>
<comment type="caution">
    <text evidence="2">The sequence shown here is derived from an EMBL/GenBank/DDBJ whole genome shotgun (WGS) entry which is preliminary data.</text>
</comment>
<gene>
    <name evidence="2" type="ORF">K431DRAFT_289462</name>
</gene>
<protein>
    <submittedName>
        <fullName evidence="2">Uncharacterized protein</fullName>
    </submittedName>
</protein>
<evidence type="ECO:0000313" key="3">
    <source>
        <dbReference type="Proteomes" id="UP000799441"/>
    </source>
</evidence>
<accession>A0A9P4UK42</accession>
<sequence length="54" mass="6373">MFVQHMVLRLQSCPYGIQFPPSISKTQTDRPDRVCVPPVSAREHTQYTREERQK</sequence>
<keyword evidence="3" id="KW-1185">Reference proteome</keyword>
<dbReference type="AlphaFoldDB" id="A0A9P4UK42"/>
<proteinExistence type="predicted"/>
<feature type="compositionally biased region" description="Basic and acidic residues" evidence="1">
    <location>
        <begin position="41"/>
        <end position="54"/>
    </location>
</feature>
<evidence type="ECO:0000313" key="2">
    <source>
        <dbReference type="EMBL" id="KAF2716353.1"/>
    </source>
</evidence>
<organism evidence="2 3">
    <name type="scientific">Polychaeton citri CBS 116435</name>
    <dbReference type="NCBI Taxonomy" id="1314669"/>
    <lineage>
        <taxon>Eukaryota</taxon>
        <taxon>Fungi</taxon>
        <taxon>Dikarya</taxon>
        <taxon>Ascomycota</taxon>
        <taxon>Pezizomycotina</taxon>
        <taxon>Dothideomycetes</taxon>
        <taxon>Dothideomycetidae</taxon>
        <taxon>Capnodiales</taxon>
        <taxon>Capnodiaceae</taxon>
        <taxon>Polychaeton</taxon>
    </lineage>
</organism>